<evidence type="ECO:0000259" key="5">
    <source>
        <dbReference type="PROSITE" id="PS50977"/>
    </source>
</evidence>
<comment type="caution">
    <text evidence="6">The sequence shown here is derived from an EMBL/GenBank/DDBJ whole genome shotgun (WGS) entry which is preliminary data.</text>
</comment>
<dbReference type="AlphaFoldDB" id="A0A2N3PMX1"/>
<dbReference type="InterPro" id="IPR036271">
    <property type="entry name" value="Tet_transcr_reg_TetR-rel_C_sf"/>
</dbReference>
<dbReference type="SUPFAM" id="SSF46689">
    <property type="entry name" value="Homeodomain-like"/>
    <property type="match status" value="1"/>
</dbReference>
<evidence type="ECO:0000313" key="6">
    <source>
        <dbReference type="EMBL" id="PKU21742.1"/>
    </source>
</evidence>
<evidence type="ECO:0000313" key="7">
    <source>
        <dbReference type="Proteomes" id="UP000233293"/>
    </source>
</evidence>
<dbReference type="Gene3D" id="1.10.10.60">
    <property type="entry name" value="Homeodomain-like"/>
    <property type="match status" value="1"/>
</dbReference>
<feature type="DNA-binding region" description="H-T-H motif" evidence="4">
    <location>
        <begin position="34"/>
        <end position="53"/>
    </location>
</feature>
<dbReference type="FunFam" id="1.10.10.60:FF:000141">
    <property type="entry name" value="TetR family transcriptional regulator"/>
    <property type="match status" value="1"/>
</dbReference>
<dbReference type="InterPro" id="IPR009057">
    <property type="entry name" value="Homeodomain-like_sf"/>
</dbReference>
<dbReference type="OrthoDB" id="9816431at2"/>
<dbReference type="PRINTS" id="PR00455">
    <property type="entry name" value="HTHTETR"/>
</dbReference>
<name>A0A2N3PMX1_9PROT</name>
<dbReference type="Gene3D" id="1.10.357.10">
    <property type="entry name" value="Tetracycline Repressor, domain 2"/>
    <property type="match status" value="1"/>
</dbReference>
<proteinExistence type="predicted"/>
<keyword evidence="1" id="KW-0805">Transcription regulation</keyword>
<sequence length="207" mass="22785">MSDEIPAGPCSAKVTQIRVAACELFLANGFQRTSMDQVAARANVSKTTLYAHFVSKAALFLSVLEEEKRRLGLGIPKELPVAPANVRDWLRDIANALLSAMTNRTVMSLFRQVIAEAGHTPDLGRTLWDEGPCAGRARMAAILSWFAEAGQLAFDDADLAAGQFLALVRGDFTMRCLMDSEWKPSREIIERHVEQSLDFFLGHYGAV</sequence>
<keyword evidence="7" id="KW-1185">Reference proteome</keyword>
<dbReference type="PROSITE" id="PS01081">
    <property type="entry name" value="HTH_TETR_1"/>
    <property type="match status" value="1"/>
</dbReference>
<dbReference type="GO" id="GO:0003700">
    <property type="term" value="F:DNA-binding transcription factor activity"/>
    <property type="evidence" value="ECO:0007669"/>
    <property type="project" value="TreeGrafter"/>
</dbReference>
<feature type="domain" description="HTH tetR-type" evidence="5">
    <location>
        <begin position="11"/>
        <end position="71"/>
    </location>
</feature>
<dbReference type="Pfam" id="PF00440">
    <property type="entry name" value="TetR_N"/>
    <property type="match status" value="1"/>
</dbReference>
<evidence type="ECO:0000256" key="4">
    <source>
        <dbReference type="PROSITE-ProRule" id="PRU00335"/>
    </source>
</evidence>
<evidence type="ECO:0000256" key="1">
    <source>
        <dbReference type="ARBA" id="ARBA00023015"/>
    </source>
</evidence>
<dbReference type="RefSeq" id="WP_101253425.1">
    <property type="nucleotide sequence ID" value="NZ_PIUM01000045.1"/>
</dbReference>
<protein>
    <recommendedName>
        <fullName evidence="5">HTH tetR-type domain-containing protein</fullName>
    </recommendedName>
</protein>
<accession>A0A2N3PMX1</accession>
<dbReference type="Proteomes" id="UP000233293">
    <property type="component" value="Unassembled WGS sequence"/>
</dbReference>
<dbReference type="InterPro" id="IPR001647">
    <property type="entry name" value="HTH_TetR"/>
</dbReference>
<evidence type="ECO:0000256" key="3">
    <source>
        <dbReference type="ARBA" id="ARBA00023163"/>
    </source>
</evidence>
<evidence type="ECO:0000256" key="2">
    <source>
        <dbReference type="ARBA" id="ARBA00023125"/>
    </source>
</evidence>
<reference evidence="7" key="1">
    <citation type="submission" date="2017-12" db="EMBL/GenBank/DDBJ databases">
        <title>Draft genome sequence of Telmatospirillum siberiense 26-4b1T, an acidotolerant peatland alphaproteobacterium potentially involved in sulfur cycling.</title>
        <authorList>
            <person name="Hausmann B."/>
            <person name="Pjevac P."/>
            <person name="Schreck K."/>
            <person name="Herbold C.W."/>
            <person name="Daims H."/>
            <person name="Wagner M."/>
            <person name="Pester M."/>
            <person name="Loy A."/>
        </authorList>
    </citation>
    <scope>NUCLEOTIDE SEQUENCE [LARGE SCALE GENOMIC DNA]</scope>
    <source>
        <strain evidence="7">26-4b1</strain>
    </source>
</reference>
<dbReference type="SUPFAM" id="SSF48498">
    <property type="entry name" value="Tetracyclin repressor-like, C-terminal domain"/>
    <property type="match status" value="1"/>
</dbReference>
<keyword evidence="3" id="KW-0804">Transcription</keyword>
<gene>
    <name evidence="6" type="ORF">CWS72_25210</name>
</gene>
<dbReference type="PROSITE" id="PS50977">
    <property type="entry name" value="HTH_TETR_2"/>
    <property type="match status" value="1"/>
</dbReference>
<dbReference type="Pfam" id="PF14246">
    <property type="entry name" value="TetR_C_7"/>
    <property type="match status" value="1"/>
</dbReference>
<dbReference type="InterPro" id="IPR023772">
    <property type="entry name" value="DNA-bd_HTH_TetR-type_CS"/>
</dbReference>
<dbReference type="InterPro" id="IPR050109">
    <property type="entry name" value="HTH-type_TetR-like_transc_reg"/>
</dbReference>
<dbReference type="GO" id="GO:0000976">
    <property type="term" value="F:transcription cis-regulatory region binding"/>
    <property type="evidence" value="ECO:0007669"/>
    <property type="project" value="TreeGrafter"/>
</dbReference>
<dbReference type="PANTHER" id="PTHR30055:SF146">
    <property type="entry name" value="HTH-TYPE TRANSCRIPTIONAL DUAL REGULATOR CECR"/>
    <property type="match status" value="1"/>
</dbReference>
<keyword evidence="2 4" id="KW-0238">DNA-binding</keyword>
<dbReference type="EMBL" id="PIUM01000045">
    <property type="protein sequence ID" value="PKU21742.1"/>
    <property type="molecule type" value="Genomic_DNA"/>
</dbReference>
<dbReference type="PANTHER" id="PTHR30055">
    <property type="entry name" value="HTH-TYPE TRANSCRIPTIONAL REGULATOR RUTR"/>
    <property type="match status" value="1"/>
</dbReference>
<organism evidence="6 7">
    <name type="scientific">Telmatospirillum siberiense</name>
    <dbReference type="NCBI Taxonomy" id="382514"/>
    <lineage>
        <taxon>Bacteria</taxon>
        <taxon>Pseudomonadati</taxon>
        <taxon>Pseudomonadota</taxon>
        <taxon>Alphaproteobacteria</taxon>
        <taxon>Rhodospirillales</taxon>
        <taxon>Rhodospirillaceae</taxon>
        <taxon>Telmatospirillum</taxon>
    </lineage>
</organism>
<dbReference type="InterPro" id="IPR039536">
    <property type="entry name" value="TetR_C_Proteobacteria"/>
</dbReference>